<protein>
    <submittedName>
        <fullName evidence="2">PQQ_3 domain-containing protein</fullName>
    </submittedName>
</protein>
<accession>A0A1I8FIF3</accession>
<dbReference type="WBParaSite" id="maker-unitig_36238-snap-gene-0.3-mRNA-1">
    <property type="protein sequence ID" value="maker-unitig_36238-snap-gene-0.3-mRNA-1"/>
    <property type="gene ID" value="maker-unitig_36238-snap-gene-0.3"/>
</dbReference>
<name>A0A1I8FIF3_9PLAT</name>
<evidence type="ECO:0000313" key="1">
    <source>
        <dbReference type="Proteomes" id="UP000095280"/>
    </source>
</evidence>
<organism evidence="1 2">
    <name type="scientific">Macrostomum lignano</name>
    <dbReference type="NCBI Taxonomy" id="282301"/>
    <lineage>
        <taxon>Eukaryota</taxon>
        <taxon>Metazoa</taxon>
        <taxon>Spiralia</taxon>
        <taxon>Lophotrochozoa</taxon>
        <taxon>Platyhelminthes</taxon>
        <taxon>Rhabditophora</taxon>
        <taxon>Macrostomorpha</taxon>
        <taxon>Macrostomida</taxon>
        <taxon>Macrostomidae</taxon>
        <taxon>Macrostomum</taxon>
    </lineage>
</organism>
<keyword evidence="1" id="KW-1185">Reference proteome</keyword>
<proteinExistence type="predicted"/>
<dbReference type="Proteomes" id="UP000095280">
    <property type="component" value="Unplaced"/>
</dbReference>
<evidence type="ECO:0000313" key="2">
    <source>
        <dbReference type="WBParaSite" id="maker-unitig_36238-snap-gene-0.3-mRNA-1"/>
    </source>
</evidence>
<sequence>LFELVCGRIAGQCRFPRLRHLDTKGVLVNHISEHRGRINSLSVSADHRPSLRHPTMPRFDYCHKNPDQCVSGKSKLTYADFPSRAGPDYSVVACTEAGAYQLCASTGQLRWRWSAARPTRYDAEQLGAITCLSPVPDSANCFP</sequence>
<dbReference type="AlphaFoldDB" id="A0A1I8FIF3"/>
<reference evidence="2" key="1">
    <citation type="submission" date="2016-11" db="UniProtKB">
        <authorList>
            <consortium name="WormBaseParasite"/>
        </authorList>
    </citation>
    <scope>IDENTIFICATION</scope>
</reference>